<feature type="transmembrane region" description="Helical" evidence="1">
    <location>
        <begin position="252"/>
        <end position="275"/>
    </location>
</feature>
<dbReference type="InterPro" id="IPR018677">
    <property type="entry name" value="DUF2157"/>
</dbReference>
<keyword evidence="1" id="KW-0812">Transmembrane</keyword>
<feature type="transmembrane region" description="Helical" evidence="1">
    <location>
        <begin position="615"/>
        <end position="634"/>
    </location>
</feature>
<feature type="transmembrane region" description="Helical" evidence="1">
    <location>
        <begin position="427"/>
        <end position="449"/>
    </location>
</feature>
<evidence type="ECO:0000313" key="4">
    <source>
        <dbReference type="EMBL" id="NNI78632.1"/>
    </source>
</evidence>
<protein>
    <recommendedName>
        <fullName evidence="6">DUF4401 domain-containing protein</fullName>
    </recommendedName>
</protein>
<feature type="transmembrane region" description="Helical" evidence="1">
    <location>
        <begin position="461"/>
        <end position="480"/>
    </location>
</feature>
<name>A0A849CGB8_PASMD</name>
<evidence type="ECO:0000256" key="1">
    <source>
        <dbReference type="SAM" id="Phobius"/>
    </source>
</evidence>
<dbReference type="Pfam" id="PF09925">
    <property type="entry name" value="DUF2157"/>
    <property type="match status" value="1"/>
</dbReference>
<dbReference type="Proteomes" id="UP000540079">
    <property type="component" value="Unassembled WGS sequence"/>
</dbReference>
<evidence type="ECO:0008006" key="6">
    <source>
        <dbReference type="Google" id="ProtNLM"/>
    </source>
</evidence>
<gene>
    <name evidence="4" type="ORF">C2800_04210</name>
</gene>
<organism evidence="4 5">
    <name type="scientific">Pasteurella multocida</name>
    <dbReference type="NCBI Taxonomy" id="747"/>
    <lineage>
        <taxon>Bacteria</taxon>
        <taxon>Pseudomonadati</taxon>
        <taxon>Pseudomonadota</taxon>
        <taxon>Gammaproteobacteria</taxon>
        <taxon>Pasteurellales</taxon>
        <taxon>Pasteurellaceae</taxon>
        <taxon>Pasteurella</taxon>
    </lineage>
</organism>
<feature type="transmembrane region" description="Helical" evidence="1">
    <location>
        <begin position="398"/>
        <end position="421"/>
    </location>
</feature>
<feature type="transmembrane region" description="Helical" evidence="1">
    <location>
        <begin position="186"/>
        <end position="219"/>
    </location>
</feature>
<feature type="transmembrane region" description="Helical" evidence="1">
    <location>
        <begin position="80"/>
        <end position="100"/>
    </location>
</feature>
<evidence type="ECO:0000313" key="5">
    <source>
        <dbReference type="Proteomes" id="UP000540079"/>
    </source>
</evidence>
<dbReference type="AlphaFoldDB" id="A0A849CGB8"/>
<comment type="caution">
    <text evidence="4">The sequence shown here is derived from an EMBL/GenBank/DDBJ whole genome shotgun (WGS) entry which is preliminary data.</text>
</comment>
<dbReference type="EMBL" id="PPVL01000003">
    <property type="protein sequence ID" value="NNI78632.1"/>
    <property type="molecule type" value="Genomic_DNA"/>
</dbReference>
<proteinExistence type="predicted"/>
<feature type="transmembrane region" description="Helical" evidence="1">
    <location>
        <begin position="323"/>
        <end position="340"/>
    </location>
</feature>
<sequence length="824" mass="94857">MQNTTLFHLSWRKYLTLLFLLLGTGFFASGVITWIAANWDYFSRFEKLYGVQSLFGVSILLSVFFYYYEAKKKQVTSVLPLVFAFLAAVLLGAIFALIGQTYQTGADPWELFAIWSICQIPFLLLFPNVASALLLLVTANVALSLAISLLGDIVHMMIFLNMLFLVCYEYFGERLRDQNWRVLPKIALLILVFAFGWALIVNNSVLLSWLLSAGLVYYYKERRFDFLNLIVLFFYLVVSICTKVLLSSGEDFLSDIFLVTILAFSGTIGAIITLIKWFKWHNPTASRVTWHIYPLFILLIIFCTGLLLITLFFSFGLEDEQDLIYPSILFLIIALVMHFNQKEKADWFDIAIDMFMATGFILYFIFFLFDGENDLYLALMAILSVFLYQLRSSNWLRFLIASLFIIAFLVYIGFFDLRWYAYYEEHLGQFVLSAQQWIILGGLLLYYFFSLSEEKPYTIKLLPIAWAMLLVGLAMNLDIFNRWTFLDTAQQTPEMSDLNDWFHVITGYFFTEVTPDNWLIKSLHLLISITPMIFFVLISRRFELTKFLYASVLLTLLALCLGFIAVNETLACISLLLLAYLSVSRVLFALALLGVIMNLSYYYYLLSIPLLHKSFLLMGVGIVLALVTFVLSRYNKAPQATLQAESHNTFQPQTMLRKKLGFTLLATCLIAFATNYTIHKYEDILTNGESIILKTAPVDPRSLMQGDYMTLNYEILADIGEEWGKNLEEEKTQYFVYALLKRDSLGIATLCRLETKAPTTFDGCTPNIYLPVNVAMWWPRLPSQDYFFAEGKGEYYAQAEYAEYRFKGGKALLFRLLDKNLKAL</sequence>
<evidence type="ECO:0000259" key="3">
    <source>
        <dbReference type="Pfam" id="PF14351"/>
    </source>
</evidence>
<reference evidence="4 5" key="1">
    <citation type="journal article" date="2018" name="Front. Microbiol.">
        <title>Genetic and Phylogenetic Characteristics of Pasteurella multocida Isolates From Different Host Species.</title>
        <authorList>
            <person name="Peng Z."/>
            <person name="Liang W."/>
            <person name="Wang F."/>
            <person name="Xu Z."/>
            <person name="Xie Z."/>
            <person name="Lian Z."/>
            <person name="Hua L."/>
            <person name="Zhou R."/>
            <person name="Chen H."/>
            <person name="Wu B."/>
        </authorList>
    </citation>
    <scope>NUCLEOTIDE SEQUENCE [LARGE SCALE GENOMIC DNA]</scope>
    <source>
        <strain evidence="4 5">HNA06</strain>
    </source>
</reference>
<feature type="transmembrane region" description="Helical" evidence="1">
    <location>
        <begin position="14"/>
        <end position="37"/>
    </location>
</feature>
<feature type="transmembrane region" description="Helical" evidence="1">
    <location>
        <begin position="49"/>
        <end position="68"/>
    </location>
</feature>
<dbReference type="Pfam" id="PF14345">
    <property type="entry name" value="GDYXXLXY"/>
    <property type="match status" value="1"/>
</dbReference>
<feature type="transmembrane region" description="Helical" evidence="1">
    <location>
        <begin position="518"/>
        <end position="538"/>
    </location>
</feature>
<dbReference type="Pfam" id="PF14351">
    <property type="entry name" value="DUF4401"/>
    <property type="match status" value="1"/>
</dbReference>
<feature type="transmembrane region" description="Helical" evidence="1">
    <location>
        <begin position="226"/>
        <end position="246"/>
    </location>
</feature>
<feature type="domain" description="DUF4401" evidence="3">
    <location>
        <begin position="289"/>
        <end position="634"/>
    </location>
</feature>
<dbReference type="InterPro" id="IPR025513">
    <property type="entry name" value="DUF4401"/>
</dbReference>
<feature type="transmembrane region" description="Helical" evidence="1">
    <location>
        <begin position="295"/>
        <end position="317"/>
    </location>
</feature>
<feature type="transmembrane region" description="Helical" evidence="1">
    <location>
        <begin position="112"/>
        <end position="136"/>
    </location>
</feature>
<feature type="transmembrane region" description="Helical" evidence="1">
    <location>
        <begin position="347"/>
        <end position="369"/>
    </location>
</feature>
<accession>A0A849CGB8</accession>
<feature type="transmembrane region" description="Helical" evidence="1">
    <location>
        <begin position="547"/>
        <end position="566"/>
    </location>
</feature>
<feature type="transmembrane region" description="Helical" evidence="1">
    <location>
        <begin position="375"/>
        <end position="391"/>
    </location>
</feature>
<keyword evidence="1" id="KW-1133">Transmembrane helix</keyword>
<feature type="domain" description="DUF2157" evidence="2">
    <location>
        <begin position="16"/>
        <end position="127"/>
    </location>
</feature>
<evidence type="ECO:0000259" key="2">
    <source>
        <dbReference type="Pfam" id="PF09925"/>
    </source>
</evidence>
<dbReference type="InterPro" id="IPR025833">
    <property type="entry name" value="GDYXXLXY"/>
</dbReference>
<dbReference type="RefSeq" id="WP_014667868.1">
    <property type="nucleotide sequence ID" value="NZ_CP030096.1"/>
</dbReference>
<keyword evidence="1" id="KW-0472">Membrane</keyword>
<feature type="transmembrane region" description="Helical" evidence="1">
    <location>
        <begin position="578"/>
        <end position="603"/>
    </location>
</feature>
<feature type="transmembrane region" description="Helical" evidence="1">
    <location>
        <begin position="660"/>
        <end position="678"/>
    </location>
</feature>
<feature type="transmembrane region" description="Helical" evidence="1">
    <location>
        <begin position="143"/>
        <end position="166"/>
    </location>
</feature>